<evidence type="ECO:0000313" key="3">
    <source>
        <dbReference type="Proteomes" id="UP000248857"/>
    </source>
</evidence>
<organism evidence="2 3">
    <name type="scientific">Acaryochloris thomasi RCC1774</name>
    <dbReference type="NCBI Taxonomy" id="1764569"/>
    <lineage>
        <taxon>Bacteria</taxon>
        <taxon>Bacillati</taxon>
        <taxon>Cyanobacteriota</taxon>
        <taxon>Cyanophyceae</taxon>
        <taxon>Acaryochloridales</taxon>
        <taxon>Acaryochloridaceae</taxon>
        <taxon>Acaryochloris</taxon>
        <taxon>Acaryochloris thomasi</taxon>
    </lineage>
</organism>
<reference evidence="2 3" key="1">
    <citation type="journal article" date="2018" name="Sci. Rep.">
        <title>A novel species of the marine cyanobacterium Acaryochloris with a unique pigment content and lifestyle.</title>
        <authorList>
            <person name="Partensky F."/>
            <person name="Six C."/>
            <person name="Ratin M."/>
            <person name="Garczarek L."/>
            <person name="Vaulot D."/>
            <person name="Probert I."/>
            <person name="Calteau A."/>
            <person name="Gourvil P."/>
            <person name="Marie D."/>
            <person name="Grebert T."/>
            <person name="Bouchier C."/>
            <person name="Le Panse S."/>
            <person name="Gachenot M."/>
            <person name="Rodriguez F."/>
            <person name="Garrido J.L."/>
        </authorList>
    </citation>
    <scope>NUCLEOTIDE SEQUENCE [LARGE SCALE GENOMIC DNA]</scope>
    <source>
        <strain evidence="2 3">RCC1774</strain>
    </source>
</reference>
<feature type="domain" description="Dienelactone hydrolase" evidence="1">
    <location>
        <begin position="20"/>
        <end position="242"/>
    </location>
</feature>
<dbReference type="InterPro" id="IPR029058">
    <property type="entry name" value="AB_hydrolase_fold"/>
</dbReference>
<dbReference type="AlphaFoldDB" id="A0A2W1JCH9"/>
<accession>A0A2W1JCH9</accession>
<evidence type="ECO:0000259" key="1">
    <source>
        <dbReference type="Pfam" id="PF01738"/>
    </source>
</evidence>
<gene>
    <name evidence="2" type="primary">clcD_2</name>
    <name evidence="2" type="ORF">C1752_05100</name>
</gene>
<dbReference type="Gene3D" id="3.40.50.1820">
    <property type="entry name" value="alpha/beta hydrolase"/>
    <property type="match status" value="1"/>
</dbReference>
<dbReference type="InterPro" id="IPR051049">
    <property type="entry name" value="Dienelactone_hydrolase-like"/>
</dbReference>
<dbReference type="GO" id="GO:0008806">
    <property type="term" value="F:carboxymethylenebutenolidase activity"/>
    <property type="evidence" value="ECO:0007669"/>
    <property type="project" value="UniProtKB-EC"/>
</dbReference>
<dbReference type="PANTHER" id="PTHR46623">
    <property type="entry name" value="CARBOXYMETHYLENEBUTENOLIDASE-RELATED"/>
    <property type="match status" value="1"/>
</dbReference>
<comment type="caution">
    <text evidence="2">The sequence shown here is derived from an EMBL/GenBank/DDBJ whole genome shotgun (WGS) entry which is preliminary data.</text>
</comment>
<evidence type="ECO:0000313" key="2">
    <source>
        <dbReference type="EMBL" id="PZD71659.1"/>
    </source>
</evidence>
<dbReference type="Proteomes" id="UP000248857">
    <property type="component" value="Unassembled WGS sequence"/>
</dbReference>
<dbReference type="EMBL" id="PQWO01000015">
    <property type="protein sequence ID" value="PZD71659.1"/>
    <property type="molecule type" value="Genomic_DNA"/>
</dbReference>
<keyword evidence="3" id="KW-1185">Reference proteome</keyword>
<dbReference type="EC" id="3.1.1.45" evidence="2"/>
<dbReference type="PANTHER" id="PTHR46623:SF6">
    <property type="entry name" value="ALPHA_BETA-HYDROLASES SUPERFAMILY PROTEIN"/>
    <property type="match status" value="1"/>
</dbReference>
<dbReference type="OrthoDB" id="9787933at2"/>
<proteinExistence type="predicted"/>
<protein>
    <submittedName>
        <fullName evidence="2">Carboxymethylenebutenolidase</fullName>
        <ecNumber evidence="2">3.1.1.45</ecNumber>
    </submittedName>
</protein>
<keyword evidence="2" id="KW-0378">Hydrolase</keyword>
<dbReference type="RefSeq" id="WP_110987902.1">
    <property type="nucleotide sequence ID" value="NZ_CAWNWM010000015.1"/>
</dbReference>
<dbReference type="SUPFAM" id="SSF53474">
    <property type="entry name" value="alpha/beta-Hydrolases"/>
    <property type="match status" value="1"/>
</dbReference>
<dbReference type="InterPro" id="IPR002925">
    <property type="entry name" value="Dienelactn_hydro"/>
</dbReference>
<name>A0A2W1JCH9_9CYAN</name>
<sequence>MADIEIHTQALKIPNGSLQIDAYLAVPSEPGPYPAVIVWQEIFGVNAHIRNVTERIAQLGYVAIAPAIYQRQAPGFEVGYSPEEVELGRQYKIQTTATELLSDAQATIDMLHTLEQVQNDCIASIGFCFGGHVAYLVATLPAIAATAVFYGAGIATLTPGGGPPTLTRTPEIKGTLYGFFGNQDVLIPNPEVDQIRQVLQEAGVEHRITQYPARHGFFCDQRDSYQPTAAADAWQQFQELLAGTFANR</sequence>
<dbReference type="Pfam" id="PF01738">
    <property type="entry name" value="DLH"/>
    <property type="match status" value="1"/>
</dbReference>